<reference evidence="2" key="2">
    <citation type="submission" date="2016-03" db="EMBL/GenBank/DDBJ databases">
        <authorList>
            <person name="Ploux O."/>
        </authorList>
    </citation>
    <scope>NUCLEOTIDE SEQUENCE</scope>
    <source>
        <strain evidence="2">NBRC 105008</strain>
    </source>
</reference>
<accession>A0A1B9DKP5</accession>
<sequence length="109" mass="12850">MVYIIFWFLLLFSPLLFQFIFGNKVIKDSTSFSFLEVILISSLGHIVFAIINLELMSESLKHATYKCGMPWLALLMMEYFFGFVLLIVILTQLYILYRKKKSKKKVHNN</sequence>
<dbReference type="EMBL" id="FNEO01000006">
    <property type="protein sequence ID" value="SDJ69864.1"/>
    <property type="molecule type" value="Genomic_DNA"/>
</dbReference>
<keyword evidence="1" id="KW-0472">Membrane</keyword>
<keyword evidence="5" id="KW-1185">Reference proteome</keyword>
<feature type="transmembrane region" description="Helical" evidence="1">
    <location>
        <begin position="6"/>
        <end position="26"/>
    </location>
</feature>
<dbReference type="Proteomes" id="UP000093226">
    <property type="component" value="Unassembled WGS sequence"/>
</dbReference>
<feature type="transmembrane region" description="Helical" evidence="1">
    <location>
        <begin position="33"/>
        <end position="51"/>
    </location>
</feature>
<feature type="transmembrane region" description="Helical" evidence="1">
    <location>
        <begin position="71"/>
        <end position="97"/>
    </location>
</feature>
<name>A0A1B9DKP5_9FLAO</name>
<dbReference type="Proteomes" id="UP000182367">
    <property type="component" value="Unassembled WGS sequence"/>
</dbReference>
<keyword evidence="1" id="KW-1133">Transmembrane helix</keyword>
<dbReference type="EMBL" id="LVEO01000022">
    <property type="protein sequence ID" value="OCB70265.1"/>
    <property type="molecule type" value="Genomic_DNA"/>
</dbReference>
<organism evidence="2 4">
    <name type="scientific">Flavobacterium glycines</name>
    <dbReference type="NCBI Taxonomy" id="551990"/>
    <lineage>
        <taxon>Bacteria</taxon>
        <taxon>Pseudomonadati</taxon>
        <taxon>Bacteroidota</taxon>
        <taxon>Flavobacteriia</taxon>
        <taxon>Flavobacteriales</taxon>
        <taxon>Flavobacteriaceae</taxon>
        <taxon>Flavobacterium</taxon>
    </lineage>
</organism>
<protein>
    <submittedName>
        <fullName evidence="2">Uncharacterized protein</fullName>
    </submittedName>
</protein>
<dbReference type="AlphaFoldDB" id="A0A1B9DKP5"/>
<gene>
    <name evidence="2" type="ORF">FBGL_11895</name>
    <name evidence="3" type="ORF">SAMN05192550_2588</name>
</gene>
<dbReference type="STRING" id="551990.SAMN05192550_2588"/>
<reference evidence="3 5" key="3">
    <citation type="submission" date="2016-10" db="EMBL/GenBank/DDBJ databases">
        <authorList>
            <person name="Varghese N."/>
            <person name="Submissions S."/>
        </authorList>
    </citation>
    <scope>NUCLEOTIDE SEQUENCE [LARGE SCALE GENOMIC DNA]</scope>
    <source>
        <strain evidence="3 5">Gm-149</strain>
    </source>
</reference>
<keyword evidence="1" id="KW-0812">Transmembrane</keyword>
<evidence type="ECO:0000313" key="3">
    <source>
        <dbReference type="EMBL" id="SDJ69864.1"/>
    </source>
</evidence>
<comment type="caution">
    <text evidence="2">The sequence shown here is derived from an EMBL/GenBank/DDBJ whole genome shotgun (WGS) entry which is preliminary data.</text>
</comment>
<proteinExistence type="predicted"/>
<evidence type="ECO:0000313" key="2">
    <source>
        <dbReference type="EMBL" id="OCB70265.1"/>
    </source>
</evidence>
<evidence type="ECO:0000313" key="4">
    <source>
        <dbReference type="Proteomes" id="UP000093226"/>
    </source>
</evidence>
<evidence type="ECO:0000313" key="5">
    <source>
        <dbReference type="Proteomes" id="UP000182367"/>
    </source>
</evidence>
<evidence type="ECO:0000256" key="1">
    <source>
        <dbReference type="SAM" id="Phobius"/>
    </source>
</evidence>
<reference evidence="4" key="1">
    <citation type="submission" date="2016-03" db="EMBL/GenBank/DDBJ databases">
        <title>Draft genome sequence of Paenibacillus glacialis DSM 22343.</title>
        <authorList>
            <person name="Shin S.-K."/>
            <person name="Yi H."/>
        </authorList>
    </citation>
    <scope>NUCLEOTIDE SEQUENCE [LARGE SCALE GENOMIC DNA]</scope>
    <source>
        <strain evidence="4">NBRC 105008</strain>
    </source>
</reference>